<comment type="caution">
    <text evidence="2">The sequence shown here is derived from an EMBL/GenBank/DDBJ whole genome shotgun (WGS) entry which is preliminary data.</text>
</comment>
<sequence length="109" mass="12667">GIYSIIIKNSQNREVRWHFITLANIILAFTLPTYNGQTQKFYDQEKRKRKDQKKKKKRKKEKKTTTQGQPRNHKIDQAVKGTTTSNPQEPKAGEQRGGVAPLVSPYTRR</sequence>
<feature type="compositionally biased region" description="Basic residues" evidence="1">
    <location>
        <begin position="47"/>
        <end position="62"/>
    </location>
</feature>
<evidence type="ECO:0000313" key="2">
    <source>
        <dbReference type="EMBL" id="PON57738.1"/>
    </source>
</evidence>
<evidence type="ECO:0000256" key="1">
    <source>
        <dbReference type="SAM" id="MobiDB-lite"/>
    </source>
</evidence>
<reference evidence="3" key="1">
    <citation type="submission" date="2016-06" db="EMBL/GenBank/DDBJ databases">
        <title>Parallel loss of symbiosis genes in relatives of nitrogen-fixing non-legume Parasponia.</title>
        <authorList>
            <person name="Van Velzen R."/>
            <person name="Holmer R."/>
            <person name="Bu F."/>
            <person name="Rutten L."/>
            <person name="Van Zeijl A."/>
            <person name="Liu W."/>
            <person name="Santuari L."/>
            <person name="Cao Q."/>
            <person name="Sharma T."/>
            <person name="Shen D."/>
            <person name="Roswanjaya Y."/>
            <person name="Wardhani T."/>
            <person name="Kalhor M.S."/>
            <person name="Jansen J."/>
            <person name="Van den Hoogen J."/>
            <person name="Gungor B."/>
            <person name="Hartog M."/>
            <person name="Hontelez J."/>
            <person name="Verver J."/>
            <person name="Yang W.-C."/>
            <person name="Schijlen E."/>
            <person name="Repin R."/>
            <person name="Schilthuizen M."/>
            <person name="Schranz E."/>
            <person name="Heidstra R."/>
            <person name="Miyata K."/>
            <person name="Fedorova E."/>
            <person name="Kohlen W."/>
            <person name="Bisseling T."/>
            <person name="Smit S."/>
            <person name="Geurts R."/>
        </authorList>
    </citation>
    <scope>NUCLEOTIDE SEQUENCE [LARGE SCALE GENOMIC DNA]</scope>
    <source>
        <strain evidence="3">cv. WU1-14</strain>
    </source>
</reference>
<gene>
    <name evidence="2" type="ORF">PanWU01x14_171000</name>
</gene>
<feature type="non-terminal residue" evidence="2">
    <location>
        <position position="1"/>
    </location>
</feature>
<accession>A0A2P5C9L5</accession>
<proteinExistence type="predicted"/>
<evidence type="ECO:0000313" key="3">
    <source>
        <dbReference type="Proteomes" id="UP000237105"/>
    </source>
</evidence>
<keyword evidence="3" id="KW-1185">Reference proteome</keyword>
<protein>
    <submittedName>
        <fullName evidence="2">Uncharacterized protein</fullName>
    </submittedName>
</protein>
<name>A0A2P5C9L5_PARAD</name>
<feature type="region of interest" description="Disordered" evidence="1">
    <location>
        <begin position="38"/>
        <end position="109"/>
    </location>
</feature>
<dbReference type="EMBL" id="JXTB01000156">
    <property type="protein sequence ID" value="PON57738.1"/>
    <property type="molecule type" value="Genomic_DNA"/>
</dbReference>
<dbReference type="AlphaFoldDB" id="A0A2P5C9L5"/>
<organism evidence="2 3">
    <name type="scientific">Parasponia andersonii</name>
    <name type="common">Sponia andersonii</name>
    <dbReference type="NCBI Taxonomy" id="3476"/>
    <lineage>
        <taxon>Eukaryota</taxon>
        <taxon>Viridiplantae</taxon>
        <taxon>Streptophyta</taxon>
        <taxon>Embryophyta</taxon>
        <taxon>Tracheophyta</taxon>
        <taxon>Spermatophyta</taxon>
        <taxon>Magnoliopsida</taxon>
        <taxon>eudicotyledons</taxon>
        <taxon>Gunneridae</taxon>
        <taxon>Pentapetalae</taxon>
        <taxon>rosids</taxon>
        <taxon>fabids</taxon>
        <taxon>Rosales</taxon>
        <taxon>Cannabaceae</taxon>
        <taxon>Parasponia</taxon>
    </lineage>
</organism>
<dbReference type="Proteomes" id="UP000237105">
    <property type="component" value="Unassembled WGS sequence"/>
</dbReference>
<dbReference type="OrthoDB" id="10561025at2759"/>